<sequence length="114" mass="13557">MSWSILGQWFFLTGFIIFVLYMVIKTFYYRSVAQREEKNSVNMKLTLQDAEILIRKHQVQLQRALGDIDILTQELTALKGDIRSLKQRNSQYKIEADRYKARIKELEQKIESLL</sequence>
<name>A0A3D8IYZ1_9HELI</name>
<organism evidence="3 4">
    <name type="scientific">Helicobacter cholecystus</name>
    <dbReference type="NCBI Taxonomy" id="45498"/>
    <lineage>
        <taxon>Bacteria</taxon>
        <taxon>Pseudomonadati</taxon>
        <taxon>Campylobacterota</taxon>
        <taxon>Epsilonproteobacteria</taxon>
        <taxon>Campylobacterales</taxon>
        <taxon>Helicobacteraceae</taxon>
        <taxon>Helicobacter</taxon>
    </lineage>
</organism>
<dbReference type="Gene3D" id="1.20.5.340">
    <property type="match status" value="1"/>
</dbReference>
<protein>
    <submittedName>
        <fullName evidence="3">Uncharacterized protein</fullName>
    </submittedName>
</protein>
<dbReference type="AlphaFoldDB" id="A0A3D8IYZ1"/>
<dbReference type="EMBL" id="NXLU01000001">
    <property type="protein sequence ID" value="RDU70170.1"/>
    <property type="molecule type" value="Genomic_DNA"/>
</dbReference>
<evidence type="ECO:0000256" key="2">
    <source>
        <dbReference type="SAM" id="Phobius"/>
    </source>
</evidence>
<keyword evidence="2" id="KW-0812">Transmembrane</keyword>
<evidence type="ECO:0000256" key="1">
    <source>
        <dbReference type="SAM" id="Coils"/>
    </source>
</evidence>
<dbReference type="Proteomes" id="UP000257067">
    <property type="component" value="Unassembled WGS sequence"/>
</dbReference>
<keyword evidence="4" id="KW-1185">Reference proteome</keyword>
<feature type="coiled-coil region" evidence="1">
    <location>
        <begin position="54"/>
        <end position="109"/>
    </location>
</feature>
<accession>A0A3D8IYZ1</accession>
<reference evidence="3 4" key="1">
    <citation type="submission" date="2018-04" db="EMBL/GenBank/DDBJ databases">
        <title>Novel Campyloabacter and Helicobacter Species and Strains.</title>
        <authorList>
            <person name="Mannion A.J."/>
            <person name="Shen Z."/>
            <person name="Fox J.G."/>
        </authorList>
    </citation>
    <scope>NUCLEOTIDE SEQUENCE [LARGE SCALE GENOMIC DNA]</scope>
    <source>
        <strain evidence="3 4">ATCC 700242</strain>
    </source>
</reference>
<feature type="transmembrane region" description="Helical" evidence="2">
    <location>
        <begin position="6"/>
        <end position="28"/>
    </location>
</feature>
<evidence type="ECO:0000313" key="4">
    <source>
        <dbReference type="Proteomes" id="UP000257067"/>
    </source>
</evidence>
<comment type="caution">
    <text evidence="3">The sequence shown here is derived from an EMBL/GenBank/DDBJ whole genome shotgun (WGS) entry which is preliminary data.</text>
</comment>
<gene>
    <name evidence="3" type="ORF">CQA62_01805</name>
</gene>
<keyword evidence="1" id="KW-0175">Coiled coil</keyword>
<keyword evidence="2" id="KW-0472">Membrane</keyword>
<keyword evidence="2" id="KW-1133">Transmembrane helix</keyword>
<evidence type="ECO:0000313" key="3">
    <source>
        <dbReference type="EMBL" id="RDU70170.1"/>
    </source>
</evidence>
<proteinExistence type="predicted"/>
<dbReference type="OrthoDB" id="5339743at2"/>